<evidence type="ECO:0000256" key="1">
    <source>
        <dbReference type="ARBA" id="ARBA00022694"/>
    </source>
</evidence>
<keyword evidence="9" id="KW-1185">Reference proteome</keyword>
<dbReference type="Proteomes" id="UP000322025">
    <property type="component" value="Unassembled WGS sequence"/>
</dbReference>
<protein>
    <recommendedName>
        <fullName evidence="6 7">Ribonuclease P protein component</fullName>
        <shortName evidence="6">RNase P protein</shortName>
        <shortName evidence="6">RNaseP protein</shortName>
        <ecNumber evidence="6 7">3.1.26.5</ecNumber>
    </recommendedName>
    <alternativeName>
        <fullName evidence="6">Protein C5</fullName>
    </alternativeName>
</protein>
<keyword evidence="3 6" id="KW-0255">Endonuclease</keyword>
<evidence type="ECO:0000256" key="3">
    <source>
        <dbReference type="ARBA" id="ARBA00022759"/>
    </source>
</evidence>
<dbReference type="OrthoDB" id="9810867at2"/>
<dbReference type="PANTHER" id="PTHR33992">
    <property type="entry name" value="RIBONUCLEASE P PROTEIN COMPONENT"/>
    <property type="match status" value="1"/>
</dbReference>
<dbReference type="EC" id="3.1.26.5" evidence="6 7"/>
<dbReference type="GO" id="GO:0001682">
    <property type="term" value="P:tRNA 5'-leader removal"/>
    <property type="evidence" value="ECO:0007669"/>
    <property type="project" value="UniProtKB-UniRule"/>
</dbReference>
<dbReference type="GO" id="GO:0030677">
    <property type="term" value="C:ribonuclease P complex"/>
    <property type="evidence" value="ECO:0007669"/>
    <property type="project" value="TreeGrafter"/>
</dbReference>
<gene>
    <name evidence="6 8" type="primary">rnpA</name>
    <name evidence="8" type="ORF">FNY66_08020</name>
</gene>
<keyword evidence="2 6" id="KW-0540">Nuclease</keyword>
<organism evidence="8 9">
    <name type="scientific">Mediterraneibacter catenae</name>
    <dbReference type="NCBI Taxonomy" id="2594882"/>
    <lineage>
        <taxon>Bacteria</taxon>
        <taxon>Bacillati</taxon>
        <taxon>Bacillota</taxon>
        <taxon>Clostridia</taxon>
        <taxon>Lachnospirales</taxon>
        <taxon>Lachnospiraceae</taxon>
        <taxon>Mediterraneibacter</taxon>
    </lineage>
</organism>
<dbReference type="InterPro" id="IPR000100">
    <property type="entry name" value="RNase_P"/>
</dbReference>
<comment type="function">
    <text evidence="6">RNaseP catalyzes the removal of the 5'-leader sequence from pre-tRNA to produce the mature 5'-terminus. It can also cleave other RNA substrates such as 4.5S RNA. The protein component plays an auxiliary but essential role in vivo by binding to the 5'-leader sequence and broadening the substrate specificity of the ribozyme.</text>
</comment>
<comment type="subunit">
    <text evidence="6">Consists of a catalytic RNA component (M1 or rnpB) and a protein subunit.</text>
</comment>
<dbReference type="InterPro" id="IPR014721">
    <property type="entry name" value="Ribsml_uS5_D2-typ_fold_subgr"/>
</dbReference>
<dbReference type="AlphaFoldDB" id="A0A5M9I1G3"/>
<dbReference type="EMBL" id="VMSO01000008">
    <property type="protein sequence ID" value="KAA8501539.1"/>
    <property type="molecule type" value="Genomic_DNA"/>
</dbReference>
<dbReference type="PANTHER" id="PTHR33992:SF1">
    <property type="entry name" value="RIBONUCLEASE P PROTEIN COMPONENT"/>
    <property type="match status" value="1"/>
</dbReference>
<evidence type="ECO:0000256" key="4">
    <source>
        <dbReference type="ARBA" id="ARBA00022801"/>
    </source>
</evidence>
<keyword evidence="4 6" id="KW-0378">Hydrolase</keyword>
<comment type="similarity">
    <text evidence="6">Belongs to the RnpA family.</text>
</comment>
<keyword evidence="1 6" id="KW-0819">tRNA processing</keyword>
<dbReference type="GO" id="GO:0004526">
    <property type="term" value="F:ribonuclease P activity"/>
    <property type="evidence" value="ECO:0007669"/>
    <property type="project" value="UniProtKB-UniRule"/>
</dbReference>
<dbReference type="HAMAP" id="MF_00227">
    <property type="entry name" value="RNase_P"/>
    <property type="match status" value="1"/>
</dbReference>
<dbReference type="GO" id="GO:0000049">
    <property type="term" value="F:tRNA binding"/>
    <property type="evidence" value="ECO:0007669"/>
    <property type="project" value="UniProtKB-UniRule"/>
</dbReference>
<dbReference type="RefSeq" id="WP_150310790.1">
    <property type="nucleotide sequence ID" value="NZ_VMSO01000008.1"/>
</dbReference>
<dbReference type="NCBIfam" id="TIGR00188">
    <property type="entry name" value="rnpA"/>
    <property type="match status" value="1"/>
</dbReference>
<name>A0A5M9I1G3_9FIRM</name>
<evidence type="ECO:0000313" key="9">
    <source>
        <dbReference type="Proteomes" id="UP000322025"/>
    </source>
</evidence>
<accession>A0A5M9I1G3</accession>
<keyword evidence="5 6" id="KW-0694">RNA-binding</keyword>
<comment type="catalytic activity">
    <reaction evidence="6">
        <text>Endonucleolytic cleavage of RNA, removing 5'-extranucleotides from tRNA precursor.</text>
        <dbReference type="EC" id="3.1.26.5"/>
    </reaction>
</comment>
<dbReference type="SUPFAM" id="SSF54211">
    <property type="entry name" value="Ribosomal protein S5 domain 2-like"/>
    <property type="match status" value="1"/>
</dbReference>
<dbReference type="GO" id="GO:0042781">
    <property type="term" value="F:3'-tRNA processing endoribonuclease activity"/>
    <property type="evidence" value="ECO:0007669"/>
    <property type="project" value="TreeGrafter"/>
</dbReference>
<evidence type="ECO:0000313" key="8">
    <source>
        <dbReference type="EMBL" id="KAA8501539.1"/>
    </source>
</evidence>
<evidence type="ECO:0000256" key="5">
    <source>
        <dbReference type="ARBA" id="ARBA00022884"/>
    </source>
</evidence>
<dbReference type="Gene3D" id="3.30.230.10">
    <property type="match status" value="1"/>
</dbReference>
<dbReference type="InterPro" id="IPR020568">
    <property type="entry name" value="Ribosomal_Su5_D2-typ_SF"/>
</dbReference>
<proteinExistence type="inferred from homology"/>
<comment type="caution">
    <text evidence="8">The sequence shown here is derived from an EMBL/GenBank/DDBJ whole genome shotgun (WGS) entry which is preliminary data.</text>
</comment>
<evidence type="ECO:0000256" key="6">
    <source>
        <dbReference type="HAMAP-Rule" id="MF_00227"/>
    </source>
</evidence>
<reference evidence="8 9" key="1">
    <citation type="submission" date="2019-07" db="EMBL/GenBank/DDBJ databases">
        <authorList>
            <person name="Wongkuna S."/>
            <person name="Scaria J."/>
        </authorList>
    </citation>
    <scope>NUCLEOTIDE SEQUENCE [LARGE SCALE GENOMIC DNA]</scope>
    <source>
        <strain evidence="8 9">SW178</strain>
    </source>
</reference>
<sequence>MKFSESLKKNKDFQNVYKKGRSLANSCLVMYILKNGLDKNRLGISVSKKVGNSVVRHHLTRLVRESYRLSEEHFRCGYDIVVIGRTSAKDKDYHEIESALIHLGKLHKIYIQDKEMS</sequence>
<evidence type="ECO:0000256" key="2">
    <source>
        <dbReference type="ARBA" id="ARBA00022722"/>
    </source>
</evidence>
<evidence type="ECO:0000256" key="7">
    <source>
        <dbReference type="NCBIfam" id="TIGR00188"/>
    </source>
</evidence>
<dbReference type="Pfam" id="PF00825">
    <property type="entry name" value="Ribonuclease_P"/>
    <property type="match status" value="1"/>
</dbReference>